<evidence type="ECO:0000313" key="8">
    <source>
        <dbReference type="Proteomes" id="UP001151287"/>
    </source>
</evidence>
<dbReference type="GO" id="GO:0006887">
    <property type="term" value="P:exocytosis"/>
    <property type="evidence" value="ECO:0007669"/>
    <property type="project" value="UniProtKB-KW"/>
</dbReference>
<dbReference type="AlphaFoldDB" id="A0A9Q0CDI6"/>
<keyword evidence="2" id="KW-0813">Transport</keyword>
<dbReference type="InterPro" id="IPR032403">
    <property type="entry name" value="Exo84_C"/>
</dbReference>
<feature type="compositionally biased region" description="Basic and acidic residues" evidence="5">
    <location>
        <begin position="683"/>
        <end position="693"/>
    </location>
</feature>
<proteinExistence type="inferred from homology"/>
<comment type="caution">
    <text evidence="7">The sequence shown here is derived from an EMBL/GenBank/DDBJ whole genome shotgun (WGS) entry which is preliminary data.</text>
</comment>
<keyword evidence="3" id="KW-0268">Exocytosis</keyword>
<evidence type="ECO:0000256" key="5">
    <source>
        <dbReference type="SAM" id="MobiDB-lite"/>
    </source>
</evidence>
<feature type="coiled-coil region" evidence="4">
    <location>
        <begin position="158"/>
        <end position="188"/>
    </location>
</feature>
<dbReference type="PANTHER" id="PTHR21426:SF2">
    <property type="entry name" value="EXOCYST COMPLEX COMPONENT EXO84C"/>
    <property type="match status" value="1"/>
</dbReference>
<evidence type="ECO:0000313" key="7">
    <source>
        <dbReference type="EMBL" id="KAJ1691908.1"/>
    </source>
</evidence>
<protein>
    <recommendedName>
        <fullName evidence="6">Exocyst component Exo84 C-terminal domain-containing protein</fullName>
    </recommendedName>
</protein>
<dbReference type="Pfam" id="PF16528">
    <property type="entry name" value="Exo84_C"/>
    <property type="match status" value="1"/>
</dbReference>
<sequence length="749" mass="84289">MVMESSEEDDEYVAHEWITPQSSVSAAYQSHTEKGIRKLCSELLELKDAVENLCGNMQSKYLAFLRLHEEVVEVEHELINLQKNVSAQGILVQDLIRGVSRELETWEKLDPDCTKPDPVCLELTELLAKTTTDPKPSFLETLDGFIVEHRVEEALHLLETEEKENVQAAELLKRKEMLEDQLVTIAQQSSLSIFELKKALSGLIKLDKPVLAHQLLLKAYGSKLQKRVESFIPSCSVYQETYPATLSQLVFSTISNAAKDSVSLFGDASSYTNRVVQWAEYEIETFVRLVKENSPLLETASALRSASVCIQASLSHCAILEKQQKVLKFSKVVLVLLTPYMEEILDLNFRRARRRVVEMGREGDPEVMLTSSAKVFMSVIKDNLDQLTPMAISHFGGIVLNKILQLFDRYVDMLIKALPNTEDDSLVDSKEHLSFRAETDAQQLALIGAAFSVSDELLPVAVSQFFNLQSEKEGPGGGVNLEYKDWKRHLGHSLDRLRDHFCRQYVLNFVYSREGEARLDARMYLQGKGDDLFWDPEALPSYPFQALFGRLQQLASVAGDVLLGKEKVQKIILSRLTETVVMWLSDEQEFWEVFENDTVQLQPSGLQQLILDMRFIVEIAVCGRYSTRTIHQLVSAIIMHAIRAFSAKGIDPQSALPEDEWFVDTAKAAISKLVQGTSGSDMSDGHDEHIILHDDDDDDDEEEESDSEESTDSIPSLDESSCDSFASAVAGEIESPVYFTDPDESDQQP</sequence>
<evidence type="ECO:0000256" key="3">
    <source>
        <dbReference type="ARBA" id="ARBA00022483"/>
    </source>
</evidence>
<evidence type="ECO:0000256" key="2">
    <source>
        <dbReference type="ARBA" id="ARBA00022448"/>
    </source>
</evidence>
<feature type="region of interest" description="Disordered" evidence="5">
    <location>
        <begin position="676"/>
        <end position="726"/>
    </location>
</feature>
<dbReference type="GO" id="GO:0008104">
    <property type="term" value="P:intracellular protein localization"/>
    <property type="evidence" value="ECO:0007669"/>
    <property type="project" value="TreeGrafter"/>
</dbReference>
<dbReference type="InterPro" id="IPR016159">
    <property type="entry name" value="Cullin_repeat-like_dom_sf"/>
</dbReference>
<dbReference type="PANTHER" id="PTHR21426">
    <property type="entry name" value="EXOCYST COMPLEX COMPONENT 8"/>
    <property type="match status" value="1"/>
</dbReference>
<evidence type="ECO:0000256" key="4">
    <source>
        <dbReference type="SAM" id="Coils"/>
    </source>
</evidence>
<feature type="compositionally biased region" description="Acidic residues" evidence="5">
    <location>
        <begin position="694"/>
        <end position="711"/>
    </location>
</feature>
<comment type="similarity">
    <text evidence="1">Belongs to the EXO84 family.</text>
</comment>
<name>A0A9Q0CDI6_9POAL</name>
<keyword evidence="8" id="KW-1185">Reference proteome</keyword>
<evidence type="ECO:0000256" key="1">
    <source>
        <dbReference type="ARBA" id="ARBA00007210"/>
    </source>
</evidence>
<dbReference type="GO" id="GO:0000145">
    <property type="term" value="C:exocyst"/>
    <property type="evidence" value="ECO:0007669"/>
    <property type="project" value="InterPro"/>
</dbReference>
<feature type="domain" description="Exocyst component Exo84 C-terminal" evidence="6">
    <location>
        <begin position="161"/>
        <end position="321"/>
    </location>
</feature>
<evidence type="ECO:0000259" key="6">
    <source>
        <dbReference type="Pfam" id="PF16528"/>
    </source>
</evidence>
<dbReference type="InterPro" id="IPR033961">
    <property type="entry name" value="Exo84"/>
</dbReference>
<dbReference type="Proteomes" id="UP001151287">
    <property type="component" value="Unassembled WGS sequence"/>
</dbReference>
<reference evidence="7" key="1">
    <citation type="journal article" date="2022" name="Cell">
        <title>Repeat-based holocentromeres influence genome architecture and karyotype evolution.</title>
        <authorList>
            <person name="Hofstatter P.G."/>
            <person name="Thangavel G."/>
            <person name="Lux T."/>
            <person name="Neumann P."/>
            <person name="Vondrak T."/>
            <person name="Novak P."/>
            <person name="Zhang M."/>
            <person name="Costa L."/>
            <person name="Castellani M."/>
            <person name="Scott A."/>
            <person name="Toegelov H."/>
            <person name="Fuchs J."/>
            <person name="Mata-Sucre Y."/>
            <person name="Dias Y."/>
            <person name="Vanzela A.L.L."/>
            <person name="Huettel B."/>
            <person name="Almeida C.C.S."/>
            <person name="Simkova H."/>
            <person name="Souza G."/>
            <person name="Pedrosa-Harand A."/>
            <person name="Macas J."/>
            <person name="Mayer K.F.X."/>
            <person name="Houben A."/>
            <person name="Marques A."/>
        </authorList>
    </citation>
    <scope>NUCLEOTIDE SEQUENCE</scope>
    <source>
        <strain evidence="7">RhyBre1mFocal</strain>
    </source>
</reference>
<dbReference type="SUPFAM" id="SSF74788">
    <property type="entry name" value="Cullin repeat-like"/>
    <property type="match status" value="1"/>
</dbReference>
<gene>
    <name evidence="7" type="ORF">LUZ63_016063</name>
</gene>
<organism evidence="7 8">
    <name type="scientific">Rhynchospora breviuscula</name>
    <dbReference type="NCBI Taxonomy" id="2022672"/>
    <lineage>
        <taxon>Eukaryota</taxon>
        <taxon>Viridiplantae</taxon>
        <taxon>Streptophyta</taxon>
        <taxon>Embryophyta</taxon>
        <taxon>Tracheophyta</taxon>
        <taxon>Spermatophyta</taxon>
        <taxon>Magnoliopsida</taxon>
        <taxon>Liliopsida</taxon>
        <taxon>Poales</taxon>
        <taxon>Cyperaceae</taxon>
        <taxon>Cyperoideae</taxon>
        <taxon>Rhynchosporeae</taxon>
        <taxon>Rhynchospora</taxon>
    </lineage>
</organism>
<dbReference type="EMBL" id="JAMQYH010000004">
    <property type="protein sequence ID" value="KAJ1691908.1"/>
    <property type="molecule type" value="Genomic_DNA"/>
</dbReference>
<dbReference type="GO" id="GO:0006893">
    <property type="term" value="P:Golgi to plasma membrane transport"/>
    <property type="evidence" value="ECO:0007669"/>
    <property type="project" value="TreeGrafter"/>
</dbReference>
<dbReference type="OrthoDB" id="1710909at2759"/>
<keyword evidence="4" id="KW-0175">Coiled coil</keyword>
<accession>A0A9Q0CDI6</accession>